<reference evidence="1 2" key="1">
    <citation type="submission" date="2020-08" db="EMBL/GenBank/DDBJ databases">
        <title>Genomic Encyclopedia of Type Strains, Phase IV (KMG-IV): sequencing the most valuable type-strain genomes for metagenomic binning, comparative biology and taxonomic classification.</title>
        <authorList>
            <person name="Goeker M."/>
        </authorList>
    </citation>
    <scope>NUCLEOTIDE SEQUENCE [LARGE SCALE GENOMIC DNA]</scope>
    <source>
        <strain evidence="1 2">DSM 17976</strain>
    </source>
</reference>
<evidence type="ECO:0000313" key="1">
    <source>
        <dbReference type="EMBL" id="MBB3842390.1"/>
    </source>
</evidence>
<organism evidence="1 2">
    <name type="scientific">Runella defluvii</name>
    <dbReference type="NCBI Taxonomy" id="370973"/>
    <lineage>
        <taxon>Bacteria</taxon>
        <taxon>Pseudomonadati</taxon>
        <taxon>Bacteroidota</taxon>
        <taxon>Cytophagia</taxon>
        <taxon>Cytophagales</taxon>
        <taxon>Spirosomataceae</taxon>
        <taxon>Runella</taxon>
    </lineage>
</organism>
<dbReference type="RefSeq" id="WP_183980735.1">
    <property type="nucleotide sequence ID" value="NZ_JACIBY010000037.1"/>
</dbReference>
<gene>
    <name evidence="1" type="ORF">FHS57_006421</name>
</gene>
<evidence type="ECO:0000313" key="2">
    <source>
        <dbReference type="Proteomes" id="UP000541352"/>
    </source>
</evidence>
<dbReference type="AlphaFoldDB" id="A0A7W5ZRK5"/>
<accession>A0A7W5ZRK5</accession>
<keyword evidence="2" id="KW-1185">Reference proteome</keyword>
<sequence length="97" mass="10881">MAIARKSKKIAKDAEPSVDEKTIDALISKGGSSTKAQKLEQSDDDSLKGILVRLYQSHIRDIAGILENLPKRQRPSRHAYIVQAIEEKIQRDKGKQK</sequence>
<proteinExistence type="predicted"/>
<dbReference type="Proteomes" id="UP000541352">
    <property type="component" value="Unassembled WGS sequence"/>
</dbReference>
<name>A0A7W5ZRK5_9BACT</name>
<dbReference type="EMBL" id="JACIBY010000037">
    <property type="protein sequence ID" value="MBB3842390.1"/>
    <property type="molecule type" value="Genomic_DNA"/>
</dbReference>
<protein>
    <submittedName>
        <fullName evidence="1">Uncharacterized protein</fullName>
    </submittedName>
</protein>
<comment type="caution">
    <text evidence="1">The sequence shown here is derived from an EMBL/GenBank/DDBJ whole genome shotgun (WGS) entry which is preliminary data.</text>
</comment>